<feature type="domain" description="TonB-dependent receptor-like beta-barrel" evidence="12">
    <location>
        <begin position="561"/>
        <end position="1139"/>
    </location>
</feature>
<comment type="subcellular location">
    <subcellularLocation>
        <location evidence="1 8">Cell outer membrane</location>
        <topology evidence="1 8">Multi-pass membrane protein</topology>
    </subcellularLocation>
</comment>
<dbReference type="Gene3D" id="2.40.170.20">
    <property type="entry name" value="TonB-dependent receptor, beta-barrel domain"/>
    <property type="match status" value="1"/>
</dbReference>
<reference evidence="14 15" key="1">
    <citation type="submission" date="2018-07" db="EMBL/GenBank/DDBJ databases">
        <title>Dyadobacter roseus sp. nov., isolated from rose rhizosphere soil.</title>
        <authorList>
            <person name="Chen L."/>
        </authorList>
    </citation>
    <scope>NUCLEOTIDE SEQUENCE [LARGE SCALE GENOMIC DNA]</scope>
    <source>
        <strain evidence="14 15">RS19</strain>
    </source>
</reference>
<keyword evidence="2 8" id="KW-0813">Transport</keyword>
<protein>
    <submittedName>
        <fullName evidence="14">TonB-dependent receptor</fullName>
    </submittedName>
</protein>
<dbReference type="EMBL" id="QNUL01000022">
    <property type="protein sequence ID" value="REA58230.1"/>
    <property type="molecule type" value="Genomic_DNA"/>
</dbReference>
<evidence type="ECO:0000256" key="2">
    <source>
        <dbReference type="ARBA" id="ARBA00022448"/>
    </source>
</evidence>
<feature type="domain" description="TonB-dependent receptor plug" evidence="13">
    <location>
        <begin position="282"/>
        <end position="387"/>
    </location>
</feature>
<dbReference type="InterPro" id="IPR008969">
    <property type="entry name" value="CarboxyPept-like_regulatory"/>
</dbReference>
<feature type="transmembrane region" description="Helical" evidence="11">
    <location>
        <begin position="57"/>
        <end position="80"/>
    </location>
</feature>
<evidence type="ECO:0000259" key="13">
    <source>
        <dbReference type="Pfam" id="PF07715"/>
    </source>
</evidence>
<dbReference type="InterPro" id="IPR023997">
    <property type="entry name" value="TonB-dep_OMP_SusC/RagA_CS"/>
</dbReference>
<evidence type="ECO:0000256" key="1">
    <source>
        <dbReference type="ARBA" id="ARBA00004571"/>
    </source>
</evidence>
<comment type="caution">
    <text evidence="14">The sequence shown here is derived from an EMBL/GenBank/DDBJ whole genome shotgun (WGS) entry which is preliminary data.</text>
</comment>
<dbReference type="InterPro" id="IPR037066">
    <property type="entry name" value="Plug_dom_sf"/>
</dbReference>
<comment type="similarity">
    <text evidence="8 9">Belongs to the TonB-dependent receptor family.</text>
</comment>
<evidence type="ECO:0000256" key="7">
    <source>
        <dbReference type="ARBA" id="ARBA00023237"/>
    </source>
</evidence>
<dbReference type="SUPFAM" id="SSF49464">
    <property type="entry name" value="Carboxypeptidase regulatory domain-like"/>
    <property type="match status" value="1"/>
</dbReference>
<evidence type="ECO:0000256" key="3">
    <source>
        <dbReference type="ARBA" id="ARBA00022452"/>
    </source>
</evidence>
<organism evidence="14 15">
    <name type="scientific">Dyadobacter luteus</name>
    <dbReference type="NCBI Taxonomy" id="2259619"/>
    <lineage>
        <taxon>Bacteria</taxon>
        <taxon>Pseudomonadati</taxon>
        <taxon>Bacteroidota</taxon>
        <taxon>Cytophagia</taxon>
        <taxon>Cytophagales</taxon>
        <taxon>Spirosomataceae</taxon>
        <taxon>Dyadobacter</taxon>
    </lineage>
</organism>
<feature type="region of interest" description="Disordered" evidence="10">
    <location>
        <begin position="169"/>
        <end position="200"/>
    </location>
</feature>
<accession>A0A3D8Y650</accession>
<dbReference type="NCBIfam" id="TIGR04057">
    <property type="entry name" value="SusC_RagA_signa"/>
    <property type="match status" value="1"/>
</dbReference>
<dbReference type="PROSITE" id="PS52016">
    <property type="entry name" value="TONB_DEPENDENT_REC_3"/>
    <property type="match status" value="1"/>
</dbReference>
<sequence>MLKQGRRCWKHASTFSHQHRNVDRLSGKSAVGVVNHRVKRSNNYKSMKKRLKIINPLWTIMKVSSIQLFLLFIATAYGYAHTSEAQELLTQRVSIQVHQKEIREVLSSLESSTHLKFVYSLQLLPVNRKVTLKVENKRLDEVLETMFLPDNISYKLIRNKVVIKKIAPGTGETNSAGQTNNSGSAEELPDRTVSGTVMDDTGSPLPGVNIAIKGTTSGTSTDVEGRFSLTIPNDNVTLVFSFVGYNAQEIQPGTQTTLQVTLTQDTKALDEVVVVGYGTTKKSDITGAVASVKAEQITKIATVNPLQGIQGRVPGVNIVSQSGEPGAPVRVRIRGVGTINNSDPLYVVDGFQTNDISFLAPGDIASMEILKDASATAIYGSRGANGVILISTKRGQSGAPKISFDAYAGVQKAGNKVDMLNASQYATLRLESYANDGTVLPENGALYQTLNDFRQSTDPGTNWQDEVMQTGIMQNYSLNVMGGNEKHRYSLTGTYFDQEGIVKNSPVKKLFLRFNNDFYVTKWLDAGISAAYANTDKTQYFGDQYGGILTSALSVSPLAKAWDPATNFWGRRPVAEGNATNPARIVDEYKNNKVYQKLVNANFFADAKIAKGLSFRTQFGVNWLNTQDKRYLAQYFLANDDQRQQSSLREGRGETLGWVWTNYLTYTKEIGKHSFTAMAGIENQRTTFSDMRLTVLNVPNDKSQWYLSATKSTDYLLETAQSDESLQSFFGRLNYNFNEKLLLTATLRRDGSSRFLPDNRWGTFPSFAVGYNLAEESFIKAIPAISQLKLRAGWGQVGNQNSAANYGYVTTVSGNNMYVFGNTAVQGFAPTVASNPNLKWETTTSSNFGIDAGFFGNSLSLTADYFIKNTSDMIVRVPIPVFAGVGPPYVNAGSMENKGIELALNYRNSIKDFTYDLGINASKIINNVSNLGGGEPIAGGDINGFGQTTRTEVGREIAYYYGLKTDGIFRTQADLDAHVREGSPIQPNAQLGDVKFVDLNNDGVIDNNDRTYLGSATPNLSFGFNANLGYKGFDLSFFLQGVTGVELVNGLGHWMNNANGMFNSVAERFDRWTPENTDTDQPRMTQLNPNNNDQFSDRFVSNGSYMRLRNLTLGYTLPKTITGKMGMSNLRVYMAADNLLTFTKYKGMDPEIGEFDSNPLNFGVDRAAYPQPRVARIGLSVNF</sequence>
<dbReference type="Pfam" id="PF13715">
    <property type="entry name" value="CarbopepD_reg_2"/>
    <property type="match status" value="1"/>
</dbReference>
<dbReference type="Gene3D" id="2.170.130.10">
    <property type="entry name" value="TonB-dependent receptor, plug domain"/>
    <property type="match status" value="1"/>
</dbReference>
<evidence type="ECO:0000259" key="12">
    <source>
        <dbReference type="Pfam" id="PF00593"/>
    </source>
</evidence>
<evidence type="ECO:0000256" key="6">
    <source>
        <dbReference type="ARBA" id="ARBA00023136"/>
    </source>
</evidence>
<dbReference type="InterPro" id="IPR039426">
    <property type="entry name" value="TonB-dep_rcpt-like"/>
</dbReference>
<dbReference type="SUPFAM" id="SSF56935">
    <property type="entry name" value="Porins"/>
    <property type="match status" value="1"/>
</dbReference>
<keyword evidence="4 8" id="KW-0812">Transmembrane</keyword>
<dbReference type="InterPro" id="IPR036942">
    <property type="entry name" value="Beta-barrel_TonB_sf"/>
</dbReference>
<name>A0A3D8Y650_9BACT</name>
<dbReference type="NCBIfam" id="TIGR04056">
    <property type="entry name" value="OMP_RagA_SusC"/>
    <property type="match status" value="1"/>
</dbReference>
<evidence type="ECO:0000313" key="15">
    <source>
        <dbReference type="Proteomes" id="UP000256373"/>
    </source>
</evidence>
<keyword evidence="14" id="KW-0675">Receptor</keyword>
<evidence type="ECO:0000256" key="5">
    <source>
        <dbReference type="ARBA" id="ARBA00023077"/>
    </source>
</evidence>
<evidence type="ECO:0000256" key="9">
    <source>
        <dbReference type="RuleBase" id="RU003357"/>
    </source>
</evidence>
<dbReference type="FunFam" id="2.170.130.10:FF:000008">
    <property type="entry name" value="SusC/RagA family TonB-linked outer membrane protein"/>
    <property type="match status" value="1"/>
</dbReference>
<evidence type="ECO:0000256" key="4">
    <source>
        <dbReference type="ARBA" id="ARBA00022692"/>
    </source>
</evidence>
<dbReference type="InterPro" id="IPR023996">
    <property type="entry name" value="TonB-dep_OMP_SusC/RagA"/>
</dbReference>
<dbReference type="AlphaFoldDB" id="A0A3D8Y650"/>
<dbReference type="Proteomes" id="UP000256373">
    <property type="component" value="Unassembled WGS sequence"/>
</dbReference>
<keyword evidence="7 8" id="KW-0998">Cell outer membrane</keyword>
<keyword evidence="5 9" id="KW-0798">TonB box</keyword>
<keyword evidence="15" id="KW-1185">Reference proteome</keyword>
<evidence type="ECO:0000256" key="11">
    <source>
        <dbReference type="SAM" id="Phobius"/>
    </source>
</evidence>
<dbReference type="InterPro" id="IPR000531">
    <property type="entry name" value="Beta-barrel_TonB"/>
</dbReference>
<keyword evidence="6 8" id="KW-0472">Membrane</keyword>
<proteinExistence type="inferred from homology"/>
<dbReference type="Pfam" id="PF00593">
    <property type="entry name" value="TonB_dep_Rec_b-barrel"/>
    <property type="match status" value="1"/>
</dbReference>
<evidence type="ECO:0000313" key="14">
    <source>
        <dbReference type="EMBL" id="REA58230.1"/>
    </source>
</evidence>
<dbReference type="Pfam" id="PF07715">
    <property type="entry name" value="Plug"/>
    <property type="match status" value="1"/>
</dbReference>
<keyword evidence="3 8" id="KW-1134">Transmembrane beta strand</keyword>
<feature type="compositionally biased region" description="Polar residues" evidence="10">
    <location>
        <begin position="171"/>
        <end position="184"/>
    </location>
</feature>
<keyword evidence="11" id="KW-1133">Transmembrane helix</keyword>
<dbReference type="Gene3D" id="2.60.40.1120">
    <property type="entry name" value="Carboxypeptidase-like, regulatory domain"/>
    <property type="match status" value="1"/>
</dbReference>
<dbReference type="InterPro" id="IPR012910">
    <property type="entry name" value="Plug_dom"/>
</dbReference>
<dbReference type="GO" id="GO:0009279">
    <property type="term" value="C:cell outer membrane"/>
    <property type="evidence" value="ECO:0007669"/>
    <property type="project" value="UniProtKB-SubCell"/>
</dbReference>
<evidence type="ECO:0000256" key="10">
    <source>
        <dbReference type="SAM" id="MobiDB-lite"/>
    </source>
</evidence>
<gene>
    <name evidence="14" type="ORF">DSL64_21730</name>
</gene>
<evidence type="ECO:0000256" key="8">
    <source>
        <dbReference type="PROSITE-ProRule" id="PRU01360"/>
    </source>
</evidence>